<feature type="transmembrane region" description="Helical" evidence="1">
    <location>
        <begin position="30"/>
        <end position="46"/>
    </location>
</feature>
<evidence type="ECO:0000313" key="2">
    <source>
        <dbReference type="EMBL" id="ROR96614.1"/>
    </source>
</evidence>
<feature type="transmembrane region" description="Helical" evidence="1">
    <location>
        <begin position="102"/>
        <end position="120"/>
    </location>
</feature>
<keyword evidence="3" id="KW-1185">Reference proteome</keyword>
<keyword evidence="1" id="KW-0472">Membrane</keyword>
<dbReference type="Proteomes" id="UP000275356">
    <property type="component" value="Unassembled WGS sequence"/>
</dbReference>
<dbReference type="EMBL" id="RKHQ01000001">
    <property type="protein sequence ID" value="ROR96614.1"/>
    <property type="molecule type" value="Genomic_DNA"/>
</dbReference>
<keyword evidence="1" id="KW-0812">Transmembrane</keyword>
<feature type="transmembrane region" description="Helical" evidence="1">
    <location>
        <begin position="132"/>
        <end position="150"/>
    </location>
</feature>
<accession>A0A3N2DAZ2</accession>
<name>A0A3N2DAZ2_9MICO</name>
<dbReference type="Pfam" id="PF06496">
    <property type="entry name" value="DUF1097"/>
    <property type="match status" value="1"/>
</dbReference>
<feature type="transmembrane region" description="Helical" evidence="1">
    <location>
        <begin position="76"/>
        <end position="95"/>
    </location>
</feature>
<feature type="transmembrane region" description="Helical" evidence="1">
    <location>
        <begin position="51"/>
        <end position="70"/>
    </location>
</feature>
<evidence type="ECO:0000313" key="3">
    <source>
        <dbReference type="Proteomes" id="UP000275356"/>
    </source>
</evidence>
<organism evidence="2 3">
    <name type="scientific">Salana multivorans</name>
    <dbReference type="NCBI Taxonomy" id="120377"/>
    <lineage>
        <taxon>Bacteria</taxon>
        <taxon>Bacillati</taxon>
        <taxon>Actinomycetota</taxon>
        <taxon>Actinomycetes</taxon>
        <taxon>Micrococcales</taxon>
        <taxon>Beutenbergiaceae</taxon>
        <taxon>Salana</taxon>
    </lineage>
</organism>
<gene>
    <name evidence="2" type="ORF">EDD28_1200</name>
</gene>
<protein>
    <submittedName>
        <fullName evidence="2">Uncharacterized protein DUF1097</fullName>
    </submittedName>
</protein>
<reference evidence="2 3" key="1">
    <citation type="submission" date="2018-11" db="EMBL/GenBank/DDBJ databases">
        <title>Sequencing the genomes of 1000 actinobacteria strains.</title>
        <authorList>
            <person name="Klenk H.-P."/>
        </authorList>
    </citation>
    <scope>NUCLEOTIDE SEQUENCE [LARGE SCALE GENOMIC DNA]</scope>
    <source>
        <strain evidence="2 3">DSM 13521</strain>
    </source>
</reference>
<dbReference type="RefSeq" id="WP_170169366.1">
    <property type="nucleotide sequence ID" value="NZ_RKHQ01000001.1"/>
</dbReference>
<keyword evidence="1" id="KW-1133">Transmembrane helix</keyword>
<comment type="caution">
    <text evidence="2">The sequence shown here is derived from an EMBL/GenBank/DDBJ whole genome shotgun (WGS) entry which is preliminary data.</text>
</comment>
<evidence type="ECO:0000256" key="1">
    <source>
        <dbReference type="SAM" id="Phobius"/>
    </source>
</evidence>
<dbReference type="InterPro" id="IPR009476">
    <property type="entry name" value="DUF1097"/>
</dbReference>
<dbReference type="AlphaFoldDB" id="A0A3N2DAZ2"/>
<sequence>MNKKLVAAAVVTGILCGAWAGLAGYANLSVWIGFAACTAYFACGRSRMSEALPMTLATVLVGVLTAFLMLWGSAPIGGNVGTGLAVGVVVGLIVLMGAVKWLAFVPGIFVGCYSTFGYLAVVENGDWTGAHLWTLLGSLVAGALLGLACAELGRLAGERLVGPEPVLEEITVP</sequence>
<proteinExistence type="predicted"/>